<evidence type="ECO:0000256" key="3">
    <source>
        <dbReference type="ARBA" id="ARBA00004496"/>
    </source>
</evidence>
<dbReference type="Bgee" id="ENSOANG00000037954">
    <property type="expression patterns" value="Expressed in liver and 5 other cell types or tissues"/>
</dbReference>
<dbReference type="GO" id="GO:0005634">
    <property type="term" value="C:nucleus"/>
    <property type="evidence" value="ECO:0000318"/>
    <property type="project" value="GO_Central"/>
</dbReference>
<keyword evidence="9" id="KW-0479">Metal-binding</keyword>
<dbReference type="Gene3D" id="3.40.140.10">
    <property type="entry name" value="Cytidine Deaminase, domain 2"/>
    <property type="match status" value="1"/>
</dbReference>
<comment type="function">
    <text evidence="14">Cytidine deaminase catalyzing the cytidine to uridine postranscriptional editing of a variety of mRNAs. Form complexes with cofactors that confer differential editing activity and selectivity. Responsible for the postranscriptional editing of a CAA codon for Gln to a UAA codon for stop in the apolipoprotein B mRNA. Also involved in CGA (Arg) to UGA (Stop) editing in the NF1 mRNA. May also play a role in the epigenetic regulation of gene expression by participating in DNA demethylation.</text>
</comment>
<dbReference type="OMA" id="WQNCCHN"/>
<evidence type="ECO:0000256" key="4">
    <source>
        <dbReference type="ARBA" id="ARBA00006576"/>
    </source>
</evidence>
<evidence type="ECO:0000256" key="6">
    <source>
        <dbReference type="ARBA" id="ARBA00014786"/>
    </source>
</evidence>
<dbReference type="EC" id="3.5.4.36" evidence="5"/>
<dbReference type="PROSITE" id="PS00903">
    <property type="entry name" value="CYT_DCMP_DEAMINASES_1"/>
    <property type="match status" value="1"/>
</dbReference>
<accession>A0A6I8PQ98</accession>
<dbReference type="GO" id="GO:0004126">
    <property type="term" value="F:cytidine deaminase activity"/>
    <property type="evidence" value="ECO:0000318"/>
    <property type="project" value="GO_Central"/>
</dbReference>
<evidence type="ECO:0000256" key="13">
    <source>
        <dbReference type="ARBA" id="ARBA00031639"/>
    </source>
</evidence>
<evidence type="ECO:0000256" key="15">
    <source>
        <dbReference type="ARBA" id="ARBA00046509"/>
    </source>
</evidence>
<evidence type="ECO:0000256" key="1">
    <source>
        <dbReference type="ARBA" id="ARBA00001947"/>
    </source>
</evidence>
<comment type="catalytic activity">
    <reaction evidence="17">
        <text>cytidine(6666) in apoB mRNA + H2O + H(+) = uridine(6666) in apoB mRNA + NH4(+)</text>
        <dbReference type="Rhea" id="RHEA:21772"/>
        <dbReference type="Rhea" id="RHEA-COMP:13888"/>
        <dbReference type="Rhea" id="RHEA-COMP:13889"/>
        <dbReference type="ChEBI" id="CHEBI:15377"/>
        <dbReference type="ChEBI" id="CHEBI:15378"/>
        <dbReference type="ChEBI" id="CHEBI:28938"/>
        <dbReference type="ChEBI" id="CHEBI:65315"/>
        <dbReference type="ChEBI" id="CHEBI:82748"/>
        <dbReference type="EC" id="3.5.4.36"/>
    </reaction>
    <physiologicalReaction direction="left-to-right" evidence="17">
        <dbReference type="Rhea" id="RHEA:21773"/>
    </physiologicalReaction>
</comment>
<dbReference type="GO" id="GO:0010604">
    <property type="term" value="P:positive regulation of macromolecule metabolic process"/>
    <property type="evidence" value="ECO:0007669"/>
    <property type="project" value="UniProtKB-ARBA"/>
</dbReference>
<keyword evidence="8" id="KW-0507">mRNA processing</keyword>
<evidence type="ECO:0000256" key="12">
    <source>
        <dbReference type="ARBA" id="ARBA00023242"/>
    </source>
</evidence>
<dbReference type="GO" id="GO:0005737">
    <property type="term" value="C:cytoplasm"/>
    <property type="evidence" value="ECO:0000318"/>
    <property type="project" value="GO_Central"/>
</dbReference>
<dbReference type="InterPro" id="IPR050610">
    <property type="entry name" value="APOBEC_Cyt_Deaminase"/>
</dbReference>
<evidence type="ECO:0000256" key="14">
    <source>
        <dbReference type="ARBA" id="ARBA00045552"/>
    </source>
</evidence>
<dbReference type="FunCoup" id="A0A6I8PQ98">
    <property type="interactions" value="13"/>
</dbReference>
<evidence type="ECO:0000313" key="20">
    <source>
        <dbReference type="Proteomes" id="UP000002279"/>
    </source>
</evidence>
<protein>
    <recommendedName>
        <fullName evidence="6">C-&gt;U-editing enzyme APOBEC-1</fullName>
        <ecNumber evidence="5">3.5.4.36</ecNumber>
    </recommendedName>
    <alternativeName>
        <fullName evidence="13">mRNA(cytosine(6666)) deaminase 1</fullName>
    </alternativeName>
</protein>
<comment type="cofactor">
    <cofactor evidence="1">
        <name>Zn(2+)</name>
        <dbReference type="ChEBI" id="CHEBI:29105"/>
    </cofactor>
</comment>
<dbReference type="GO" id="GO:1903311">
    <property type="term" value="P:regulation of mRNA metabolic process"/>
    <property type="evidence" value="ECO:0007669"/>
    <property type="project" value="UniProtKB-ARBA"/>
</dbReference>
<comment type="similarity">
    <text evidence="4">Belongs to the cytidine and deoxycytidylate deaminase family.</text>
</comment>
<evidence type="ECO:0000256" key="9">
    <source>
        <dbReference type="ARBA" id="ARBA00022723"/>
    </source>
</evidence>
<keyword evidence="11" id="KW-0862">Zinc</keyword>
<evidence type="ECO:0000256" key="8">
    <source>
        <dbReference type="ARBA" id="ARBA00022664"/>
    </source>
</evidence>
<dbReference type="GO" id="GO:0008270">
    <property type="term" value="F:zinc ion binding"/>
    <property type="evidence" value="ECO:0007669"/>
    <property type="project" value="InterPro"/>
</dbReference>
<evidence type="ECO:0000256" key="17">
    <source>
        <dbReference type="ARBA" id="ARBA00049310"/>
    </source>
</evidence>
<dbReference type="GO" id="GO:0003723">
    <property type="term" value="F:RNA binding"/>
    <property type="evidence" value="ECO:0000318"/>
    <property type="project" value="GO_Central"/>
</dbReference>
<dbReference type="GeneTree" id="ENSGT00940000161190"/>
<comment type="catalytic activity">
    <reaction evidence="16">
        <text>a cytidine in mRNA + H2O + H(+) = a uridine in mRNA + NH4(+)</text>
        <dbReference type="Rhea" id="RHEA:74355"/>
        <dbReference type="Rhea" id="RHEA-COMP:14658"/>
        <dbReference type="Rhea" id="RHEA-COMP:15145"/>
        <dbReference type="ChEBI" id="CHEBI:15377"/>
        <dbReference type="ChEBI" id="CHEBI:15378"/>
        <dbReference type="ChEBI" id="CHEBI:28938"/>
        <dbReference type="ChEBI" id="CHEBI:65315"/>
        <dbReference type="ChEBI" id="CHEBI:82748"/>
    </reaction>
    <physiologicalReaction direction="left-to-right" evidence="16">
        <dbReference type="Rhea" id="RHEA:74356"/>
    </physiologicalReaction>
</comment>
<evidence type="ECO:0000256" key="11">
    <source>
        <dbReference type="ARBA" id="ARBA00022833"/>
    </source>
</evidence>
<dbReference type="Pfam" id="PF18774">
    <property type="entry name" value="APOBEC4_like"/>
    <property type="match status" value="1"/>
</dbReference>
<dbReference type="Ensembl" id="ENSOANT00000062243.1">
    <property type="protein sequence ID" value="ENSOANP00000054600.1"/>
    <property type="gene ID" value="ENSOANG00000037954.1"/>
</dbReference>
<reference evidence="19" key="1">
    <citation type="submission" date="2025-08" db="UniProtKB">
        <authorList>
            <consortium name="Ensembl"/>
        </authorList>
    </citation>
    <scope>IDENTIFICATION</scope>
    <source>
        <strain evidence="19">Glennie</strain>
    </source>
</reference>
<sequence>HTADQGRRIKSWEFTSFFDPSQLRKETSLLSEVWWGSSSRLWRSCSQNSTHHVEQSFLDHFQAQRHLGPSTTCTITWFLSWSPCWECARAIRTFLDKYPTVKLTIYVARLYWHMDPQNRQGLRNLVKGGVDVRIMGPSEHYYCWRNFVDYSRGEEEEWPRYHRVPIHLFDLELHCICLDLPACLTISPVKHQQLLSFSLTLHTCHYQKLPPALLLLLGLVRPPPPQTSLSVAHRGRGPGTVNGGEWDPNNWGWFWVLR</sequence>
<feature type="domain" description="CMP/dCMP-type deaminase" evidence="18">
    <location>
        <begin position="1"/>
        <end position="125"/>
    </location>
</feature>
<dbReference type="Proteomes" id="UP000002279">
    <property type="component" value="Unplaced"/>
</dbReference>
<dbReference type="FunFam" id="3.40.140.10:FF:000049">
    <property type="entry name" value="C-&gt;U-editing enzyme APOBEC-1 isoform X2"/>
    <property type="match status" value="1"/>
</dbReference>
<dbReference type="AlphaFoldDB" id="A0A6I8PQ98"/>
<dbReference type="PANTHER" id="PTHR13857">
    <property type="entry name" value="MRNA EDITING ENZYME"/>
    <property type="match status" value="1"/>
</dbReference>
<evidence type="ECO:0000256" key="16">
    <source>
        <dbReference type="ARBA" id="ARBA00049034"/>
    </source>
</evidence>
<dbReference type="CDD" id="cd01283">
    <property type="entry name" value="cytidine_deaminase"/>
    <property type="match status" value="1"/>
</dbReference>
<comment type="subcellular location">
    <subcellularLocation>
        <location evidence="3">Cytoplasm</location>
    </subcellularLocation>
    <subcellularLocation>
        <location evidence="2">Nucleus</location>
    </subcellularLocation>
</comment>
<reference evidence="19" key="2">
    <citation type="submission" date="2025-09" db="UniProtKB">
        <authorList>
            <consortium name="Ensembl"/>
        </authorList>
    </citation>
    <scope>IDENTIFICATION</scope>
    <source>
        <strain evidence="19">Glennie</strain>
    </source>
</reference>
<dbReference type="InterPro" id="IPR041547">
    <property type="entry name" value="APOBEC1"/>
</dbReference>
<dbReference type="GO" id="GO:0006397">
    <property type="term" value="P:mRNA processing"/>
    <property type="evidence" value="ECO:0007669"/>
    <property type="project" value="UniProtKB-KW"/>
</dbReference>
<proteinExistence type="inferred from homology"/>
<dbReference type="InParanoid" id="A0A6I8PQ98"/>
<dbReference type="SUPFAM" id="SSF53927">
    <property type="entry name" value="Cytidine deaminase-like"/>
    <property type="match status" value="1"/>
</dbReference>
<evidence type="ECO:0000256" key="5">
    <source>
        <dbReference type="ARBA" id="ARBA00012742"/>
    </source>
</evidence>
<evidence type="ECO:0000256" key="10">
    <source>
        <dbReference type="ARBA" id="ARBA00022801"/>
    </source>
</evidence>
<dbReference type="PROSITE" id="PS51747">
    <property type="entry name" value="CYT_DCMP_DEAMINASES_2"/>
    <property type="match status" value="1"/>
</dbReference>
<dbReference type="InterPro" id="IPR002125">
    <property type="entry name" value="CMP_dCMP_dom"/>
</dbReference>
<name>A0A6I8PQ98_ORNAN</name>
<evidence type="ECO:0000256" key="2">
    <source>
        <dbReference type="ARBA" id="ARBA00004123"/>
    </source>
</evidence>
<keyword evidence="10" id="KW-0378">Hydrolase</keyword>
<dbReference type="GO" id="GO:0016556">
    <property type="term" value="P:mRNA modification"/>
    <property type="evidence" value="ECO:0007669"/>
    <property type="project" value="UniProtKB-ARBA"/>
</dbReference>
<comment type="subunit">
    <text evidence="15">Homodimer. Interacts with A1CF; form an mRNA editing complex. Interacts with RBM47; form an mRNA editing complex. Found in a complex with CELF2/CUGBP2 and A1CF. Interacts with HNRPAB. Interacts with SYNCRIP.</text>
</comment>
<dbReference type="InterPro" id="IPR016193">
    <property type="entry name" value="Cytidine_deaminase-like"/>
</dbReference>
<keyword evidence="12" id="KW-0539">Nucleus</keyword>
<dbReference type="InterPro" id="IPR016192">
    <property type="entry name" value="APOBEC/CMP_deaminase_Zn-bd"/>
</dbReference>
<dbReference type="PANTHER" id="PTHR13857:SF26">
    <property type="entry name" value="C-U-EDITING ENZYME APOBEC-1"/>
    <property type="match status" value="1"/>
</dbReference>
<keyword evidence="7" id="KW-0963">Cytoplasm</keyword>
<evidence type="ECO:0000256" key="7">
    <source>
        <dbReference type="ARBA" id="ARBA00022490"/>
    </source>
</evidence>
<organism evidence="19 20">
    <name type="scientific">Ornithorhynchus anatinus</name>
    <name type="common">Duckbill platypus</name>
    <dbReference type="NCBI Taxonomy" id="9258"/>
    <lineage>
        <taxon>Eukaryota</taxon>
        <taxon>Metazoa</taxon>
        <taxon>Chordata</taxon>
        <taxon>Craniata</taxon>
        <taxon>Vertebrata</taxon>
        <taxon>Euteleostomi</taxon>
        <taxon>Mammalia</taxon>
        <taxon>Monotremata</taxon>
        <taxon>Ornithorhynchidae</taxon>
        <taxon>Ornithorhynchus</taxon>
    </lineage>
</organism>
<evidence type="ECO:0000259" key="18">
    <source>
        <dbReference type="PROSITE" id="PS51747"/>
    </source>
</evidence>
<keyword evidence="20" id="KW-1185">Reference proteome</keyword>
<evidence type="ECO:0000313" key="19">
    <source>
        <dbReference type="Ensembl" id="ENSOANP00000054600.1"/>
    </source>
</evidence>
<dbReference type="GO" id="GO:0016554">
    <property type="term" value="P:cytidine to uridine editing"/>
    <property type="evidence" value="ECO:0000318"/>
    <property type="project" value="GO_Central"/>
</dbReference>